<dbReference type="Gene3D" id="1.10.260.40">
    <property type="entry name" value="lambda repressor-like DNA-binding domains"/>
    <property type="match status" value="1"/>
</dbReference>
<feature type="domain" description="HTH cro/C1-type" evidence="2">
    <location>
        <begin position="21"/>
        <end position="69"/>
    </location>
</feature>
<evidence type="ECO:0000313" key="3">
    <source>
        <dbReference type="EMBL" id="ALA57191.1"/>
    </source>
</evidence>
<dbReference type="OrthoDB" id="9793869at2"/>
<sequence>MRMKNPPHPGLSVRHDCLEPLGLSVAEGAKVLGVTRQAMNNLVTGKAGISAEMAIRLEKAFGGGAETWLRLQAAYDLAQAEKHAGRIKVRRVKDSVIPA</sequence>
<protein>
    <submittedName>
        <fullName evidence="3">Plasmid maintenance system antidote protein, XRE family</fullName>
    </submittedName>
</protein>
<name>A0A0K2G891_NITMO</name>
<dbReference type="InterPro" id="IPR010982">
    <property type="entry name" value="Lambda_DNA-bd_dom_sf"/>
</dbReference>
<dbReference type="KEGG" id="nmv:NITMOv2_0755"/>
<dbReference type="SUPFAM" id="SSF47413">
    <property type="entry name" value="lambda repressor-like DNA-binding domains"/>
    <property type="match status" value="1"/>
</dbReference>
<gene>
    <name evidence="3" type="ORF">NITMOv2_0755</name>
</gene>
<dbReference type="PANTHER" id="PTHR36924">
    <property type="entry name" value="ANTITOXIN HIGA-1"/>
    <property type="match status" value="1"/>
</dbReference>
<dbReference type="CDD" id="cd00093">
    <property type="entry name" value="HTH_XRE"/>
    <property type="match status" value="1"/>
</dbReference>
<dbReference type="PROSITE" id="PS50943">
    <property type="entry name" value="HTH_CROC1"/>
    <property type="match status" value="1"/>
</dbReference>
<dbReference type="InterPro" id="IPR013430">
    <property type="entry name" value="Toxin_antidote_HigA"/>
</dbReference>
<reference evidence="3 4" key="1">
    <citation type="journal article" date="2015" name="Proc. Natl. Acad. Sci. U.S.A.">
        <title>Expanded metabolic versatility of ubiquitous nitrite-oxidizing bacteria from the genus Nitrospira.</title>
        <authorList>
            <person name="Koch H."/>
            <person name="Lucker S."/>
            <person name="Albertsen M."/>
            <person name="Kitzinger K."/>
            <person name="Herbold C."/>
            <person name="Spieck E."/>
            <person name="Nielsen P.H."/>
            <person name="Wagner M."/>
            <person name="Daims H."/>
        </authorList>
    </citation>
    <scope>NUCLEOTIDE SEQUENCE [LARGE SCALE GENOMIC DNA]</scope>
    <source>
        <strain evidence="3 4">NSP M-1</strain>
    </source>
</reference>
<dbReference type="GO" id="GO:0003677">
    <property type="term" value="F:DNA binding"/>
    <property type="evidence" value="ECO:0007669"/>
    <property type="project" value="UniProtKB-KW"/>
</dbReference>
<evidence type="ECO:0000313" key="4">
    <source>
        <dbReference type="Proteomes" id="UP000069205"/>
    </source>
</evidence>
<dbReference type="AlphaFoldDB" id="A0A0K2G891"/>
<proteinExistence type="predicted"/>
<dbReference type="PATRIC" id="fig|42253.5.peg.746"/>
<accession>A0A0K2G891</accession>
<dbReference type="STRING" id="42253.NITMOv2_0755"/>
<evidence type="ECO:0000256" key="1">
    <source>
        <dbReference type="ARBA" id="ARBA00023125"/>
    </source>
</evidence>
<dbReference type="InterPro" id="IPR001387">
    <property type="entry name" value="Cro/C1-type_HTH"/>
</dbReference>
<dbReference type="Proteomes" id="UP000069205">
    <property type="component" value="Chromosome"/>
</dbReference>
<dbReference type="Pfam" id="PF01381">
    <property type="entry name" value="HTH_3"/>
    <property type="match status" value="1"/>
</dbReference>
<keyword evidence="1" id="KW-0238">DNA-binding</keyword>
<dbReference type="EMBL" id="CP011801">
    <property type="protein sequence ID" value="ALA57191.1"/>
    <property type="molecule type" value="Genomic_DNA"/>
</dbReference>
<dbReference type="NCBIfam" id="TIGR02607">
    <property type="entry name" value="antidote_HigA"/>
    <property type="match status" value="1"/>
</dbReference>
<dbReference type="PANTHER" id="PTHR36924:SF1">
    <property type="entry name" value="ANTITOXIN HIGA-1"/>
    <property type="match status" value="1"/>
</dbReference>
<evidence type="ECO:0000259" key="2">
    <source>
        <dbReference type="PROSITE" id="PS50943"/>
    </source>
</evidence>
<keyword evidence="4" id="KW-1185">Reference proteome</keyword>
<organism evidence="3 4">
    <name type="scientific">Nitrospira moscoviensis</name>
    <dbReference type="NCBI Taxonomy" id="42253"/>
    <lineage>
        <taxon>Bacteria</taxon>
        <taxon>Pseudomonadati</taxon>
        <taxon>Nitrospirota</taxon>
        <taxon>Nitrospiria</taxon>
        <taxon>Nitrospirales</taxon>
        <taxon>Nitrospiraceae</taxon>
        <taxon>Nitrospira</taxon>
    </lineage>
</organism>
<dbReference type="RefSeq" id="WP_053378571.1">
    <property type="nucleotide sequence ID" value="NZ_CP011801.1"/>
</dbReference>